<protein>
    <submittedName>
        <fullName evidence="2">Uncharacterized protein</fullName>
    </submittedName>
</protein>
<name>A0AAN6MVU5_9PEZI</name>
<feature type="region of interest" description="Disordered" evidence="1">
    <location>
        <begin position="274"/>
        <end position="295"/>
    </location>
</feature>
<organism evidence="2 3">
    <name type="scientific">Diplogelasinospora grovesii</name>
    <dbReference type="NCBI Taxonomy" id="303347"/>
    <lineage>
        <taxon>Eukaryota</taxon>
        <taxon>Fungi</taxon>
        <taxon>Dikarya</taxon>
        <taxon>Ascomycota</taxon>
        <taxon>Pezizomycotina</taxon>
        <taxon>Sordariomycetes</taxon>
        <taxon>Sordariomycetidae</taxon>
        <taxon>Sordariales</taxon>
        <taxon>Diplogelasinosporaceae</taxon>
        <taxon>Diplogelasinospora</taxon>
    </lineage>
</organism>
<dbReference type="AlphaFoldDB" id="A0AAN6MVU5"/>
<keyword evidence="3" id="KW-1185">Reference proteome</keyword>
<feature type="region of interest" description="Disordered" evidence="1">
    <location>
        <begin position="133"/>
        <end position="177"/>
    </location>
</feature>
<sequence>MNQFRRRVTLLLPDIELVELRLRELELIEELLYHHDTWLRLFELEQRLEQDADVWPLLERCQANVQLLHRYRELGGYELGGYELGDNDPTQPELFYSNTVDTLGCCISANGGGQLKRKSESLSCSKLTQYYGGGGDQNATSKNKRTRSNSSIREEEDDTSDSTDGSETSSFRHPERFREKANDRFAIIEVAGLPVNPRLLAGPGARNRRSRVSADSLRGLSDGSARPAETGPKGIELEKEKVVYPVTEAAAAADAQSASIKLLEDRLTAIENGWTTGSENSSRKLRSSTINELLT</sequence>
<evidence type="ECO:0000313" key="2">
    <source>
        <dbReference type="EMBL" id="KAK3933990.1"/>
    </source>
</evidence>
<gene>
    <name evidence="2" type="ORF">QBC46DRAFT_429695</name>
</gene>
<accession>A0AAN6MVU5</accession>
<evidence type="ECO:0000313" key="3">
    <source>
        <dbReference type="Proteomes" id="UP001303473"/>
    </source>
</evidence>
<evidence type="ECO:0000256" key="1">
    <source>
        <dbReference type="SAM" id="MobiDB-lite"/>
    </source>
</evidence>
<feature type="region of interest" description="Disordered" evidence="1">
    <location>
        <begin position="197"/>
        <end position="234"/>
    </location>
</feature>
<dbReference type="EMBL" id="MU854041">
    <property type="protein sequence ID" value="KAK3933990.1"/>
    <property type="molecule type" value="Genomic_DNA"/>
</dbReference>
<proteinExistence type="predicted"/>
<dbReference type="Proteomes" id="UP001303473">
    <property type="component" value="Unassembled WGS sequence"/>
</dbReference>
<comment type="caution">
    <text evidence="2">The sequence shown here is derived from an EMBL/GenBank/DDBJ whole genome shotgun (WGS) entry which is preliminary data.</text>
</comment>
<reference evidence="3" key="1">
    <citation type="journal article" date="2023" name="Mol. Phylogenet. Evol.">
        <title>Genome-scale phylogeny and comparative genomics of the fungal order Sordariales.</title>
        <authorList>
            <person name="Hensen N."/>
            <person name="Bonometti L."/>
            <person name="Westerberg I."/>
            <person name="Brannstrom I.O."/>
            <person name="Guillou S."/>
            <person name="Cros-Aarteil S."/>
            <person name="Calhoun S."/>
            <person name="Haridas S."/>
            <person name="Kuo A."/>
            <person name="Mondo S."/>
            <person name="Pangilinan J."/>
            <person name="Riley R."/>
            <person name="LaButti K."/>
            <person name="Andreopoulos B."/>
            <person name="Lipzen A."/>
            <person name="Chen C."/>
            <person name="Yan M."/>
            <person name="Daum C."/>
            <person name="Ng V."/>
            <person name="Clum A."/>
            <person name="Steindorff A."/>
            <person name="Ohm R.A."/>
            <person name="Martin F."/>
            <person name="Silar P."/>
            <person name="Natvig D.O."/>
            <person name="Lalanne C."/>
            <person name="Gautier V."/>
            <person name="Ament-Velasquez S.L."/>
            <person name="Kruys A."/>
            <person name="Hutchinson M.I."/>
            <person name="Powell A.J."/>
            <person name="Barry K."/>
            <person name="Miller A.N."/>
            <person name="Grigoriev I.V."/>
            <person name="Debuchy R."/>
            <person name="Gladieux P."/>
            <person name="Hiltunen Thoren M."/>
            <person name="Johannesson H."/>
        </authorList>
    </citation>
    <scope>NUCLEOTIDE SEQUENCE [LARGE SCALE GENOMIC DNA]</scope>
    <source>
        <strain evidence="3">CBS 340.73</strain>
    </source>
</reference>